<keyword evidence="5" id="KW-0597">Phosphoprotein</keyword>
<dbReference type="Pfam" id="PF02880">
    <property type="entry name" value="PGM_PMM_III"/>
    <property type="match status" value="1"/>
</dbReference>
<evidence type="ECO:0000256" key="8">
    <source>
        <dbReference type="ARBA" id="ARBA00023235"/>
    </source>
</evidence>
<gene>
    <name evidence="14" type="ORF">DWX94_09510</name>
</gene>
<dbReference type="InterPro" id="IPR016055">
    <property type="entry name" value="A-D-PHexomutase_a/b/a-I/II/III"/>
</dbReference>
<evidence type="ECO:0000256" key="7">
    <source>
        <dbReference type="ARBA" id="ARBA00022842"/>
    </source>
</evidence>
<comment type="similarity">
    <text evidence="3 9">Belongs to the phosphohexose mutase family.</text>
</comment>
<dbReference type="PROSITE" id="PS00710">
    <property type="entry name" value="PGM_PMM"/>
    <property type="match status" value="1"/>
</dbReference>
<dbReference type="OrthoDB" id="9806956at2"/>
<feature type="domain" description="Alpha-D-phosphohexomutase alpha/beta/alpha" evidence="13">
    <location>
        <begin position="325"/>
        <end position="452"/>
    </location>
</feature>
<comment type="catalytic activity">
    <reaction evidence="1">
        <text>alpha-D-glucose 1-phosphate = alpha-D-glucose 6-phosphate</text>
        <dbReference type="Rhea" id="RHEA:23536"/>
        <dbReference type="ChEBI" id="CHEBI:58225"/>
        <dbReference type="ChEBI" id="CHEBI:58601"/>
        <dbReference type="EC" id="5.4.2.2"/>
    </reaction>
</comment>
<reference evidence="14 15" key="1">
    <citation type="submission" date="2018-08" db="EMBL/GenBank/DDBJ databases">
        <title>A genome reference for cultivated species of the human gut microbiota.</title>
        <authorList>
            <person name="Zou Y."/>
            <person name="Xue W."/>
            <person name="Luo G."/>
        </authorList>
    </citation>
    <scope>NUCLEOTIDE SEQUENCE [LARGE SCALE GENOMIC DNA]</scope>
    <source>
        <strain evidence="14 15">AF22-21</strain>
    </source>
</reference>
<name>A0A412IQM3_9FIRM</name>
<dbReference type="SUPFAM" id="SSF55957">
    <property type="entry name" value="Phosphoglucomutase, C-terminal domain"/>
    <property type="match status" value="1"/>
</dbReference>
<dbReference type="SUPFAM" id="SSF53738">
    <property type="entry name" value="Phosphoglucomutase, first 3 domains"/>
    <property type="match status" value="3"/>
</dbReference>
<evidence type="ECO:0000256" key="5">
    <source>
        <dbReference type="ARBA" id="ARBA00022553"/>
    </source>
</evidence>
<feature type="domain" description="Alpha-D-phosphohexomutase alpha/beta/alpha" evidence="12">
    <location>
        <begin position="208"/>
        <end position="311"/>
    </location>
</feature>
<evidence type="ECO:0000256" key="1">
    <source>
        <dbReference type="ARBA" id="ARBA00000443"/>
    </source>
</evidence>
<dbReference type="PANTHER" id="PTHR45745:SF1">
    <property type="entry name" value="PHOSPHOGLUCOMUTASE 2B-RELATED"/>
    <property type="match status" value="1"/>
</dbReference>
<sequence>MDAKQRYEMWLGSDQVDDVTKQELVNIKDNEAEIEDRFYTNLEFGTGGLRGVMGAGTNRMNIYTVRMATQGIANYLAKIGISEPSAAIAFDNRNNASLYALETALCLCANGVKVYLFDALRPTPELSFAVRHLHCNIGVNITASHNPKEYNGYKVYWDDGAQIVSPQDKEIIAEVNNIEDFSMVKTMDKDAAIDAGLLNVIGQEIDDAYIGELHKLVMNPEEIQKAGDLKIVYSPLHGTGLKPVTRVLSELGFKDVHVVEEQAVQDGNFPTVKSPNPEGAEAYALSLELARKVGGELILVTDPDADRLGMYGYDSKNNEYKEFTGNMFGAILCDYVLMQRSQSGRLPENPAIVTTVVITNMVKEICKKYDTFCDCNNLIGFKNIASRMRAYEQTGEHNYVFGLEDTFGCLPGTYARDKDSVGTLMLLCEAAAYYKNRGMTLWDRMVELWQEYGFYKEKVQTMKFDGREGAAKIQSMIQTLRDNPVRKVGAYSVEKIYDYKLGTETDAATGKSEAAVLPKSNMIYYQLADGAWFLVRPSGTEPKIKFYLGVKGSSQEDAAEQLDELAANVKAMFS</sequence>
<proteinExistence type="inferred from homology"/>
<evidence type="ECO:0000259" key="10">
    <source>
        <dbReference type="Pfam" id="PF00408"/>
    </source>
</evidence>
<evidence type="ECO:0000259" key="11">
    <source>
        <dbReference type="Pfam" id="PF02878"/>
    </source>
</evidence>
<protein>
    <recommendedName>
        <fullName evidence="4">phosphoglucomutase (alpha-D-glucose-1,6-bisphosphate-dependent)</fullName>
        <ecNumber evidence="4">5.4.2.2</ecNumber>
    </recommendedName>
</protein>
<evidence type="ECO:0000256" key="9">
    <source>
        <dbReference type="RuleBase" id="RU004326"/>
    </source>
</evidence>
<dbReference type="AlphaFoldDB" id="A0A412IQM3"/>
<dbReference type="EC" id="5.4.2.2" evidence="4"/>
<dbReference type="Gene3D" id="3.40.120.10">
    <property type="entry name" value="Alpha-D-Glucose-1,6-Bisphosphate, subunit A, domain 3"/>
    <property type="match status" value="3"/>
</dbReference>
<dbReference type="GO" id="GO:0005975">
    <property type="term" value="P:carbohydrate metabolic process"/>
    <property type="evidence" value="ECO:0007669"/>
    <property type="project" value="InterPro"/>
</dbReference>
<evidence type="ECO:0000256" key="2">
    <source>
        <dbReference type="ARBA" id="ARBA00001946"/>
    </source>
</evidence>
<evidence type="ECO:0000256" key="3">
    <source>
        <dbReference type="ARBA" id="ARBA00010231"/>
    </source>
</evidence>
<dbReference type="Pfam" id="PF02878">
    <property type="entry name" value="PGM_PMM_I"/>
    <property type="match status" value="1"/>
</dbReference>
<evidence type="ECO:0000313" key="14">
    <source>
        <dbReference type="EMBL" id="RGS40884.1"/>
    </source>
</evidence>
<keyword evidence="7 9" id="KW-0460">Magnesium</keyword>
<evidence type="ECO:0000256" key="6">
    <source>
        <dbReference type="ARBA" id="ARBA00022723"/>
    </source>
</evidence>
<dbReference type="InterPro" id="IPR005845">
    <property type="entry name" value="A-D-PHexomutase_a/b/a-II"/>
</dbReference>
<dbReference type="EMBL" id="QRVK01000024">
    <property type="protein sequence ID" value="RGS40884.1"/>
    <property type="molecule type" value="Genomic_DNA"/>
</dbReference>
<dbReference type="CDD" id="cd05799">
    <property type="entry name" value="PGM2"/>
    <property type="match status" value="1"/>
</dbReference>
<evidence type="ECO:0000259" key="12">
    <source>
        <dbReference type="Pfam" id="PF02879"/>
    </source>
</evidence>
<feature type="domain" description="Alpha-D-phosphohexomutase alpha/beta/alpha" evidence="11">
    <location>
        <begin position="43"/>
        <end position="179"/>
    </location>
</feature>
<evidence type="ECO:0000313" key="15">
    <source>
        <dbReference type="Proteomes" id="UP000283295"/>
    </source>
</evidence>
<keyword evidence="8" id="KW-0413">Isomerase</keyword>
<dbReference type="InterPro" id="IPR016066">
    <property type="entry name" value="A-D-PHexomutase_CS"/>
</dbReference>
<organism evidence="14 15">
    <name type="scientific">Coprococcus eutactus</name>
    <dbReference type="NCBI Taxonomy" id="33043"/>
    <lineage>
        <taxon>Bacteria</taxon>
        <taxon>Bacillati</taxon>
        <taxon>Bacillota</taxon>
        <taxon>Clostridia</taxon>
        <taxon>Lachnospirales</taxon>
        <taxon>Lachnospiraceae</taxon>
        <taxon>Coprococcus</taxon>
    </lineage>
</organism>
<dbReference type="InterPro" id="IPR036900">
    <property type="entry name" value="A-D-PHexomutase_C_sf"/>
</dbReference>
<dbReference type="Gene3D" id="3.30.310.50">
    <property type="entry name" value="Alpha-D-phosphohexomutase, C-terminal domain"/>
    <property type="match status" value="1"/>
</dbReference>
<feature type="domain" description="Alpha-D-phosphohexomutase C-terminal" evidence="10">
    <location>
        <begin position="522"/>
        <end position="566"/>
    </location>
</feature>
<dbReference type="GO" id="GO:0004614">
    <property type="term" value="F:phosphoglucomutase activity"/>
    <property type="evidence" value="ECO:0007669"/>
    <property type="project" value="UniProtKB-EC"/>
</dbReference>
<dbReference type="InterPro" id="IPR005844">
    <property type="entry name" value="A-D-PHexomutase_a/b/a-I"/>
</dbReference>
<dbReference type="PANTHER" id="PTHR45745">
    <property type="entry name" value="PHOSPHOMANNOMUTASE 45A"/>
    <property type="match status" value="1"/>
</dbReference>
<dbReference type="GO" id="GO:0000287">
    <property type="term" value="F:magnesium ion binding"/>
    <property type="evidence" value="ECO:0007669"/>
    <property type="project" value="InterPro"/>
</dbReference>
<comment type="cofactor">
    <cofactor evidence="2">
        <name>Mg(2+)</name>
        <dbReference type="ChEBI" id="CHEBI:18420"/>
    </cofactor>
</comment>
<keyword evidence="6 9" id="KW-0479">Metal-binding</keyword>
<dbReference type="GO" id="GO:0008973">
    <property type="term" value="F:phosphopentomutase activity"/>
    <property type="evidence" value="ECO:0007669"/>
    <property type="project" value="TreeGrafter"/>
</dbReference>
<dbReference type="Pfam" id="PF02879">
    <property type="entry name" value="PGM_PMM_II"/>
    <property type="match status" value="1"/>
</dbReference>
<dbReference type="GO" id="GO:0006166">
    <property type="term" value="P:purine ribonucleoside salvage"/>
    <property type="evidence" value="ECO:0007669"/>
    <property type="project" value="TreeGrafter"/>
</dbReference>
<dbReference type="InterPro" id="IPR005843">
    <property type="entry name" value="A-D-PHexomutase_C"/>
</dbReference>
<dbReference type="Pfam" id="PF00408">
    <property type="entry name" value="PGM_PMM_IV"/>
    <property type="match status" value="1"/>
</dbReference>
<dbReference type="InterPro" id="IPR005846">
    <property type="entry name" value="A-D-PHexomutase_a/b/a-III"/>
</dbReference>
<comment type="caution">
    <text evidence="14">The sequence shown here is derived from an EMBL/GenBank/DDBJ whole genome shotgun (WGS) entry which is preliminary data.</text>
</comment>
<accession>A0A412IQM3</accession>
<evidence type="ECO:0000259" key="13">
    <source>
        <dbReference type="Pfam" id="PF02880"/>
    </source>
</evidence>
<dbReference type="Proteomes" id="UP000283295">
    <property type="component" value="Unassembled WGS sequence"/>
</dbReference>
<evidence type="ECO:0000256" key="4">
    <source>
        <dbReference type="ARBA" id="ARBA00012728"/>
    </source>
</evidence>